<dbReference type="AlphaFoldDB" id="A0A0A9DER7"/>
<organism evidence="1">
    <name type="scientific">Arundo donax</name>
    <name type="common">Giant reed</name>
    <name type="synonym">Donax arundinaceus</name>
    <dbReference type="NCBI Taxonomy" id="35708"/>
    <lineage>
        <taxon>Eukaryota</taxon>
        <taxon>Viridiplantae</taxon>
        <taxon>Streptophyta</taxon>
        <taxon>Embryophyta</taxon>
        <taxon>Tracheophyta</taxon>
        <taxon>Spermatophyta</taxon>
        <taxon>Magnoliopsida</taxon>
        <taxon>Liliopsida</taxon>
        <taxon>Poales</taxon>
        <taxon>Poaceae</taxon>
        <taxon>PACMAD clade</taxon>
        <taxon>Arundinoideae</taxon>
        <taxon>Arundineae</taxon>
        <taxon>Arundo</taxon>
    </lineage>
</organism>
<accession>A0A0A9DER7</accession>
<reference evidence="1" key="2">
    <citation type="journal article" date="2015" name="Data Brief">
        <title>Shoot transcriptome of the giant reed, Arundo donax.</title>
        <authorList>
            <person name="Barrero R.A."/>
            <person name="Guerrero F.D."/>
            <person name="Moolhuijzen P."/>
            <person name="Goolsby J.A."/>
            <person name="Tidwell J."/>
            <person name="Bellgard S.E."/>
            <person name="Bellgard M.I."/>
        </authorList>
    </citation>
    <scope>NUCLEOTIDE SEQUENCE</scope>
    <source>
        <tissue evidence="1">Shoot tissue taken approximately 20 cm above the soil surface</tissue>
    </source>
</reference>
<sequence>MEVLRSILSRFFSRSRTRNRTQSVSFRSVAPSTIYFVDCVTIAPSDLIMRSRNPNRI</sequence>
<proteinExistence type="predicted"/>
<reference evidence="1" key="1">
    <citation type="submission" date="2014-09" db="EMBL/GenBank/DDBJ databases">
        <authorList>
            <person name="Magalhaes I.L.F."/>
            <person name="Oliveira U."/>
            <person name="Santos F.R."/>
            <person name="Vidigal T.H.D.A."/>
            <person name="Brescovit A.D."/>
            <person name="Santos A.J."/>
        </authorList>
    </citation>
    <scope>NUCLEOTIDE SEQUENCE</scope>
    <source>
        <tissue evidence="1">Shoot tissue taken approximately 20 cm above the soil surface</tissue>
    </source>
</reference>
<protein>
    <submittedName>
        <fullName evidence="1">Uncharacterized protein</fullName>
    </submittedName>
</protein>
<dbReference type="EMBL" id="GBRH01210816">
    <property type="protein sequence ID" value="JAD87079.1"/>
    <property type="molecule type" value="Transcribed_RNA"/>
</dbReference>
<evidence type="ECO:0000313" key="1">
    <source>
        <dbReference type="EMBL" id="JAD87079.1"/>
    </source>
</evidence>
<name>A0A0A9DER7_ARUDO</name>